<keyword evidence="2" id="KW-1185">Reference proteome</keyword>
<proteinExistence type="predicted"/>
<dbReference type="Pfam" id="PF13830">
    <property type="entry name" value="DUF4192"/>
    <property type="match status" value="1"/>
</dbReference>
<dbReference type="EMBL" id="JACSPN010000011">
    <property type="protein sequence ID" value="MBE7700606.1"/>
    <property type="molecule type" value="Genomic_DNA"/>
</dbReference>
<protein>
    <submittedName>
        <fullName evidence="1">DUF4192 domain-containing protein</fullName>
    </submittedName>
</protein>
<name>A0A9D5UAQ3_9CELL</name>
<dbReference type="AlphaFoldDB" id="A0A9D5UAQ3"/>
<organism evidence="1 2">
    <name type="scientific">Oerskovia douganii</name>
    <dbReference type="NCBI Taxonomy" id="2762210"/>
    <lineage>
        <taxon>Bacteria</taxon>
        <taxon>Bacillati</taxon>
        <taxon>Actinomycetota</taxon>
        <taxon>Actinomycetes</taxon>
        <taxon>Micrococcales</taxon>
        <taxon>Cellulomonadaceae</taxon>
        <taxon>Oerskovia</taxon>
    </lineage>
</organism>
<evidence type="ECO:0000313" key="1">
    <source>
        <dbReference type="EMBL" id="MBE7700606.1"/>
    </source>
</evidence>
<sequence length="398" mass="41149">MPGMTTTIRARGPRELLAYVPFRLGYRPQDSAVLVSLRAPRGRVGLVARVDLDDLADLEHGPQVARTLVAHLCSDGAARAVLVVYADADLRAGGAPAARERAAVEHWTDAAEGVLGTPEVWVVTATGYHAADCPDAACCPAGGRSLEDLESTEVGAHMVLAGATVATSRAHATSIPVLDAVDRRRASRAAARSRARREAALATQDLEALAAWRAEGLVAWREATGLVERHRRAAEAGVDGTRGVAAVLPAVLLGRLEAALESVPVRDAVLLSFVAGNEELASLTAAAVAGERVETGTASVLAGIVDPEVGLPPEPGRARCARDVLEAVAGAGRRGAQAPALTLLALLAWWDGDGVVATDRLAAALAADRGYRLALLVESALEAGLAPGWARSPGRGAR</sequence>
<accession>A0A9D5UAQ3</accession>
<comment type="caution">
    <text evidence="1">The sequence shown here is derived from an EMBL/GenBank/DDBJ whole genome shotgun (WGS) entry which is preliminary data.</text>
</comment>
<reference evidence="1 2" key="1">
    <citation type="submission" date="2020-08" db="EMBL/GenBank/DDBJ databases">
        <title>A Genomic Blueprint of the Chicken Gut Microbiome.</title>
        <authorList>
            <person name="Gilroy R."/>
            <person name="Ravi A."/>
            <person name="Getino M."/>
            <person name="Pursley I."/>
            <person name="Horton D.L."/>
            <person name="Alikhan N.-F."/>
            <person name="Baker D."/>
            <person name="Gharbi K."/>
            <person name="Hall N."/>
            <person name="Watson M."/>
            <person name="Adriaenssens E.M."/>
            <person name="Foster-Nyarko E."/>
            <person name="Jarju S."/>
            <person name="Secka A."/>
            <person name="Antonio M."/>
            <person name="Oren A."/>
            <person name="Chaudhuri R."/>
            <person name="La Ragione R.M."/>
            <person name="Hildebrand F."/>
            <person name="Pallen M.J."/>
        </authorList>
    </citation>
    <scope>NUCLEOTIDE SEQUENCE [LARGE SCALE GENOMIC DNA]</scope>
    <source>
        <strain evidence="1 2">Sa1BUA8</strain>
    </source>
</reference>
<dbReference type="Proteomes" id="UP000822993">
    <property type="component" value="Unassembled WGS sequence"/>
</dbReference>
<dbReference type="InterPro" id="IPR025447">
    <property type="entry name" value="DUF4192"/>
</dbReference>
<evidence type="ECO:0000313" key="2">
    <source>
        <dbReference type="Proteomes" id="UP000822993"/>
    </source>
</evidence>
<gene>
    <name evidence="1" type="ORF">H9623_09840</name>
</gene>